<keyword evidence="3" id="KW-0479">Metal-binding</keyword>
<dbReference type="GO" id="GO:0005737">
    <property type="term" value="C:cytoplasm"/>
    <property type="evidence" value="ECO:0007669"/>
    <property type="project" value="TreeGrafter"/>
</dbReference>
<dbReference type="AlphaFoldDB" id="A0A061AEB5"/>
<evidence type="ECO:0000313" key="6">
    <source>
        <dbReference type="Proteomes" id="UP000193380"/>
    </source>
</evidence>
<protein>
    <submittedName>
        <fullName evidence="5">Uncharacterized protein</fullName>
    </submittedName>
</protein>
<dbReference type="GO" id="GO:0005506">
    <property type="term" value="F:iron ion binding"/>
    <property type="evidence" value="ECO:0007669"/>
    <property type="project" value="InterPro"/>
</dbReference>
<dbReference type="PRINTS" id="PR00463">
    <property type="entry name" value="EP450I"/>
</dbReference>
<dbReference type="Gene3D" id="1.10.630.10">
    <property type="entry name" value="Cytochrome P450"/>
    <property type="match status" value="1"/>
</dbReference>
<dbReference type="InterPro" id="IPR001128">
    <property type="entry name" value="Cyt_P450"/>
</dbReference>
<comment type="cofactor">
    <cofactor evidence="1">
        <name>heme</name>
        <dbReference type="ChEBI" id="CHEBI:30413"/>
    </cofactor>
</comment>
<dbReference type="STRING" id="8022.A0A061AEB5"/>
<sequence>ETSIAGTDTTTNTVLWMMLYMVVYPDIQERVQAEIDAVVGPDRVPSLTDKGSLPFTEAIIMEVQRMTVVVS</sequence>
<reference evidence="5" key="1">
    <citation type="journal article" date="2014" name="Nat. Commun.">
        <title>The rainbow trout genome provides novel insights into evolution after whole-genome duplication in vertebrates.</title>
        <authorList>
            <person name="Berthelot C."/>
            <person name="Brunet F."/>
            <person name="Chalopin D."/>
            <person name="Juanchich A."/>
            <person name="Bernard M."/>
            <person name="Noel B."/>
            <person name="Bento P."/>
            <person name="Da Silva C."/>
            <person name="Labadie K."/>
            <person name="Alberti A."/>
            <person name="Aury J.M."/>
            <person name="Louis A."/>
            <person name="Dehais P."/>
            <person name="Bardou P."/>
            <person name="Montfort J."/>
            <person name="Klopp C."/>
            <person name="Cabau C."/>
            <person name="Gaspin C."/>
            <person name="Thorgaard G.H."/>
            <person name="Boussaha M."/>
            <person name="Quillet E."/>
            <person name="Guyomard R."/>
            <person name="Galiana D."/>
            <person name="Bobe J."/>
            <person name="Volff J.N."/>
            <person name="Genet C."/>
            <person name="Wincker P."/>
            <person name="Jaillon O."/>
            <person name="Roest Crollius H."/>
            <person name="Guiguen Y."/>
        </authorList>
    </citation>
    <scope>NUCLEOTIDE SEQUENCE [LARGE SCALE GENOMIC DNA]</scope>
</reference>
<keyword evidence="4" id="KW-0408">Iron</keyword>
<dbReference type="PANTHER" id="PTHR24300">
    <property type="entry name" value="CYTOCHROME P450 508A4-RELATED"/>
    <property type="match status" value="1"/>
</dbReference>
<dbReference type="PRINTS" id="PR00385">
    <property type="entry name" value="P450"/>
</dbReference>
<dbReference type="Pfam" id="PF00067">
    <property type="entry name" value="p450"/>
    <property type="match status" value="1"/>
</dbReference>
<dbReference type="GO" id="GO:0008395">
    <property type="term" value="F:steroid hydroxylase activity"/>
    <property type="evidence" value="ECO:0007669"/>
    <property type="project" value="TreeGrafter"/>
</dbReference>
<dbReference type="PANTHER" id="PTHR24300:SF397">
    <property type="entry name" value="CYTOCHROME P450 2U1"/>
    <property type="match status" value="1"/>
</dbReference>
<dbReference type="InterPro" id="IPR002401">
    <property type="entry name" value="Cyt_P450_E_grp-I"/>
</dbReference>
<evidence type="ECO:0000256" key="1">
    <source>
        <dbReference type="ARBA" id="ARBA00001971"/>
    </source>
</evidence>
<name>A0A061AEB5_ONCMY</name>
<dbReference type="EMBL" id="FR975333">
    <property type="protein sequence ID" value="CDR18252.1"/>
    <property type="molecule type" value="Genomic_DNA"/>
</dbReference>
<feature type="non-terminal residue" evidence="5">
    <location>
        <position position="1"/>
    </location>
</feature>
<dbReference type="InterPro" id="IPR036396">
    <property type="entry name" value="Cyt_P450_sf"/>
</dbReference>
<evidence type="ECO:0000313" key="5">
    <source>
        <dbReference type="EMBL" id="CDR18252.1"/>
    </source>
</evidence>
<evidence type="ECO:0000256" key="4">
    <source>
        <dbReference type="ARBA" id="ARBA00023004"/>
    </source>
</evidence>
<evidence type="ECO:0000256" key="3">
    <source>
        <dbReference type="ARBA" id="ARBA00022723"/>
    </source>
</evidence>
<dbReference type="GO" id="GO:0016712">
    <property type="term" value="F:oxidoreductase activity, acting on paired donors, with incorporation or reduction of molecular oxygen, reduced flavin or flavoprotein as one donor, and incorporation of one atom of oxygen"/>
    <property type="evidence" value="ECO:0007669"/>
    <property type="project" value="TreeGrafter"/>
</dbReference>
<dbReference type="GO" id="GO:0006805">
    <property type="term" value="P:xenobiotic metabolic process"/>
    <property type="evidence" value="ECO:0007669"/>
    <property type="project" value="TreeGrafter"/>
</dbReference>
<reference evidence="5" key="2">
    <citation type="submission" date="2014-03" db="EMBL/GenBank/DDBJ databases">
        <authorList>
            <person name="Genoscope - CEA"/>
        </authorList>
    </citation>
    <scope>NUCLEOTIDE SEQUENCE</scope>
</reference>
<accession>A0A061AEB5</accession>
<dbReference type="PaxDb" id="8022-A0A061AEB5"/>
<dbReference type="SUPFAM" id="SSF48264">
    <property type="entry name" value="Cytochrome P450"/>
    <property type="match status" value="1"/>
</dbReference>
<evidence type="ECO:0000256" key="2">
    <source>
        <dbReference type="ARBA" id="ARBA00010617"/>
    </source>
</evidence>
<dbReference type="Proteomes" id="UP000193380">
    <property type="component" value="Unassembled WGS sequence"/>
</dbReference>
<comment type="similarity">
    <text evidence="2">Belongs to the cytochrome P450 family.</text>
</comment>
<proteinExistence type="inferred from homology"/>
<organism evidence="5 6">
    <name type="scientific">Oncorhynchus mykiss</name>
    <name type="common">Rainbow trout</name>
    <name type="synonym">Salmo gairdneri</name>
    <dbReference type="NCBI Taxonomy" id="8022"/>
    <lineage>
        <taxon>Eukaryota</taxon>
        <taxon>Metazoa</taxon>
        <taxon>Chordata</taxon>
        <taxon>Craniata</taxon>
        <taxon>Vertebrata</taxon>
        <taxon>Euteleostomi</taxon>
        <taxon>Actinopterygii</taxon>
        <taxon>Neopterygii</taxon>
        <taxon>Teleostei</taxon>
        <taxon>Protacanthopterygii</taxon>
        <taxon>Salmoniformes</taxon>
        <taxon>Salmonidae</taxon>
        <taxon>Salmoninae</taxon>
        <taxon>Oncorhynchus</taxon>
    </lineage>
</organism>
<dbReference type="GO" id="GO:0006082">
    <property type="term" value="P:organic acid metabolic process"/>
    <property type="evidence" value="ECO:0007669"/>
    <property type="project" value="TreeGrafter"/>
</dbReference>
<gene>
    <name evidence="5" type="ORF">GSONMT00028816001</name>
</gene>
<dbReference type="InterPro" id="IPR050182">
    <property type="entry name" value="Cytochrome_P450_fam2"/>
</dbReference>
<dbReference type="GO" id="GO:0020037">
    <property type="term" value="F:heme binding"/>
    <property type="evidence" value="ECO:0007669"/>
    <property type="project" value="InterPro"/>
</dbReference>